<dbReference type="Gene3D" id="3.10.50.40">
    <property type="match status" value="1"/>
</dbReference>
<comment type="similarity">
    <text evidence="8">Belongs to the PpiD chaperone family.</text>
</comment>
<dbReference type="GO" id="GO:0005886">
    <property type="term" value="C:plasma membrane"/>
    <property type="evidence" value="ECO:0007669"/>
    <property type="project" value="UniProtKB-SubCell"/>
</dbReference>
<comment type="caution">
    <text evidence="13">The sequence shown here is derived from an EMBL/GenBank/DDBJ whole genome shotgun (WGS) entry which is preliminary data.</text>
</comment>
<evidence type="ECO:0000256" key="6">
    <source>
        <dbReference type="ARBA" id="ARBA00023136"/>
    </source>
</evidence>
<keyword evidence="5" id="KW-1133">Transmembrane helix</keyword>
<keyword evidence="2" id="KW-1003">Cell membrane</keyword>
<dbReference type="Proteomes" id="UP000473854">
    <property type="component" value="Unassembled WGS sequence"/>
</dbReference>
<dbReference type="SUPFAM" id="SSF109998">
    <property type="entry name" value="Triger factor/SurA peptide-binding domain-like"/>
    <property type="match status" value="1"/>
</dbReference>
<dbReference type="PANTHER" id="PTHR47529:SF1">
    <property type="entry name" value="PERIPLASMIC CHAPERONE PPID"/>
    <property type="match status" value="1"/>
</dbReference>
<evidence type="ECO:0000256" key="7">
    <source>
        <dbReference type="ARBA" id="ARBA00023186"/>
    </source>
</evidence>
<dbReference type="InterPro" id="IPR027304">
    <property type="entry name" value="Trigger_fact/SurA_dom_sf"/>
</dbReference>
<protein>
    <recommendedName>
        <fullName evidence="9">Periplasmic chaperone PpiD</fullName>
    </recommendedName>
    <alternativeName>
        <fullName evidence="10">Periplasmic folding chaperone</fullName>
    </alternativeName>
</protein>
<proteinExistence type="inferred from homology"/>
<evidence type="ECO:0000259" key="12">
    <source>
        <dbReference type="PROSITE" id="PS50198"/>
    </source>
</evidence>
<evidence type="ECO:0000313" key="14">
    <source>
        <dbReference type="Proteomes" id="UP000473854"/>
    </source>
</evidence>
<evidence type="ECO:0000256" key="1">
    <source>
        <dbReference type="ARBA" id="ARBA00004382"/>
    </source>
</evidence>
<keyword evidence="11" id="KW-0697">Rotamase</keyword>
<evidence type="ECO:0000313" key="13">
    <source>
        <dbReference type="EMBL" id="MTD11293.1"/>
    </source>
</evidence>
<dbReference type="InterPro" id="IPR046357">
    <property type="entry name" value="PPIase_dom_sf"/>
</dbReference>
<organism evidence="13 14">
    <name type="scientific">Acinetobacter faecalis</name>
    <dbReference type="NCBI Taxonomy" id="2665161"/>
    <lineage>
        <taxon>Bacteria</taxon>
        <taxon>Pseudomonadati</taxon>
        <taxon>Pseudomonadota</taxon>
        <taxon>Gammaproteobacteria</taxon>
        <taxon>Moraxellales</taxon>
        <taxon>Moraxellaceae</taxon>
        <taxon>Acinetobacter</taxon>
    </lineage>
</organism>
<keyword evidence="7" id="KW-0143">Chaperone</keyword>
<evidence type="ECO:0000256" key="5">
    <source>
        <dbReference type="ARBA" id="ARBA00022989"/>
    </source>
</evidence>
<dbReference type="PROSITE" id="PS50198">
    <property type="entry name" value="PPIC_PPIASE_2"/>
    <property type="match status" value="1"/>
</dbReference>
<evidence type="ECO:0000256" key="2">
    <source>
        <dbReference type="ARBA" id="ARBA00022475"/>
    </source>
</evidence>
<comment type="subcellular location">
    <subcellularLocation>
        <location evidence="1">Cell inner membrane</location>
        <topology evidence="1">Single-pass type II membrane protein</topology>
        <orientation evidence="1">Periplasmic side</orientation>
    </subcellularLocation>
</comment>
<dbReference type="EMBL" id="WLYL01000020">
    <property type="protein sequence ID" value="MTD11293.1"/>
    <property type="molecule type" value="Genomic_DNA"/>
</dbReference>
<dbReference type="SUPFAM" id="SSF54534">
    <property type="entry name" value="FKBP-like"/>
    <property type="match status" value="1"/>
</dbReference>
<dbReference type="AlphaFoldDB" id="A0A6L6GEW6"/>
<feature type="domain" description="PpiC" evidence="12">
    <location>
        <begin position="265"/>
        <end position="363"/>
    </location>
</feature>
<dbReference type="Gene3D" id="1.10.4030.10">
    <property type="entry name" value="Porin chaperone SurA, peptide-binding domain"/>
    <property type="match status" value="1"/>
</dbReference>
<evidence type="ECO:0000256" key="9">
    <source>
        <dbReference type="ARBA" id="ARBA00040743"/>
    </source>
</evidence>
<dbReference type="InterPro" id="IPR000297">
    <property type="entry name" value="PPIase_PpiC"/>
</dbReference>
<keyword evidence="4" id="KW-0812">Transmembrane</keyword>
<keyword evidence="6" id="KW-0472">Membrane</keyword>
<reference evidence="13 14" key="1">
    <citation type="submission" date="2019-11" db="EMBL/GenBank/DDBJ databases">
        <authorList>
            <person name="An D."/>
        </authorList>
    </citation>
    <scope>NUCLEOTIDE SEQUENCE [LARGE SCALE GENOMIC DNA]</scope>
    <source>
        <strain evidence="13 14">YIM 103518</strain>
    </source>
</reference>
<gene>
    <name evidence="13" type="ORF">GIX10_07610</name>
</gene>
<dbReference type="GO" id="GO:0003755">
    <property type="term" value="F:peptidyl-prolyl cis-trans isomerase activity"/>
    <property type="evidence" value="ECO:0007669"/>
    <property type="project" value="UniProtKB-KW"/>
</dbReference>
<evidence type="ECO:0000256" key="4">
    <source>
        <dbReference type="ARBA" id="ARBA00022692"/>
    </source>
</evidence>
<dbReference type="RefSeq" id="WP_154772901.1">
    <property type="nucleotide sequence ID" value="NZ_JBLZXZ010000103.1"/>
</dbReference>
<dbReference type="InterPro" id="IPR052029">
    <property type="entry name" value="PpiD_chaperone"/>
</dbReference>
<dbReference type="PANTHER" id="PTHR47529">
    <property type="entry name" value="PEPTIDYL-PROLYL CIS-TRANS ISOMERASE D"/>
    <property type="match status" value="1"/>
</dbReference>
<evidence type="ECO:0000256" key="10">
    <source>
        <dbReference type="ARBA" id="ARBA00042775"/>
    </source>
</evidence>
<evidence type="ECO:0000256" key="8">
    <source>
        <dbReference type="ARBA" id="ARBA00038408"/>
    </source>
</evidence>
<name>A0A6L6GEW6_9GAMM</name>
<evidence type="ECO:0000256" key="11">
    <source>
        <dbReference type="PROSITE-ProRule" id="PRU00278"/>
    </source>
</evidence>
<keyword evidence="11 13" id="KW-0413">Isomerase</keyword>
<sequence>MESFRKVIKGWLGKVLLVLFLTPLALVGIEGYFSGGGSKDSVQSINGQDISEKELEALTKSFQQQYLQYTNGDETLLNQSFIKNKALDMLVARTLLLQQAEKLGIALSDVQIEQMIAQQPSFQKDGQFSEELFANYLRSQGFSNSQSFIMNIRQDHALKNLTASVSDYALVSKVDIKQIVDLQTEKRTLHLASIKLDDYKKNITVTAQEIEDYYNKNTQQFKQISSVDADYILVTPTMFGQKEVVINDADLQQAYQKFAEAEKAKVEPVIKHILVTTDGKTDAEAKKLIDAAYAELNNGASFADVAKKYSDDTTSKNSGGQLAAYDKGLFGEEFDKTVSTLKTGEISKPVKTQFGYEVIQTQSPSIDIPSFESQKERLAAELKIAKTQNSFADAVNGLNEMVVGSDSLDVVAQEVKTAKVESVKNFTLGSQHAVFSDHSVKSKLFNDEVKNGDRNATSSIQLANGDVVWVKVRDYHASGVQSLKDATPRVKAKLIEQKAYAAAKVKIQKALDDFKTKPASAVVAESGIKFENAVTFARADGLLKRPIERAAFSLTAPKEGMWSATTAQLPNEMVVVAVSKIEDPLATGLPAEQVQEVSKLYQQLRAQQELDAYTAYLKSKAKIK</sequence>
<dbReference type="Pfam" id="PF00639">
    <property type="entry name" value="Rotamase"/>
    <property type="match status" value="1"/>
</dbReference>
<keyword evidence="3" id="KW-0997">Cell inner membrane</keyword>
<accession>A0A6L6GEW6</accession>
<evidence type="ECO:0000256" key="3">
    <source>
        <dbReference type="ARBA" id="ARBA00022519"/>
    </source>
</evidence>
<dbReference type="Pfam" id="PF13624">
    <property type="entry name" value="SurA_N_3"/>
    <property type="match status" value="1"/>
</dbReference>